<dbReference type="PANTHER" id="PTHR15439:SF0">
    <property type="entry name" value="CELL DIVISION CYCLE AND APOPTOSIS REGULATOR PROTEIN 1-RELATED"/>
    <property type="match status" value="1"/>
</dbReference>
<evidence type="ECO:0000256" key="2">
    <source>
        <dbReference type="ARBA" id="ARBA00004123"/>
    </source>
</evidence>
<protein>
    <submittedName>
        <fullName evidence="14">Zinc finger, RING/FYVE/PHD-type</fullName>
    </submittedName>
</protein>
<dbReference type="InterPro" id="IPR025829">
    <property type="entry name" value="Zn_knuckle_CX2CX3GHX4C"/>
</dbReference>
<dbReference type="SUPFAM" id="SSF55729">
    <property type="entry name" value="Acyl-CoA N-acyltransferases (Nat)"/>
    <property type="match status" value="1"/>
</dbReference>
<dbReference type="PROSITE" id="PS51282">
    <property type="entry name" value="DWNN"/>
    <property type="match status" value="1"/>
</dbReference>
<evidence type="ECO:0000256" key="7">
    <source>
        <dbReference type="ARBA" id="ARBA00022771"/>
    </source>
</evidence>
<dbReference type="GO" id="GO:0006397">
    <property type="term" value="P:mRNA processing"/>
    <property type="evidence" value="ECO:0007669"/>
    <property type="project" value="InterPro"/>
</dbReference>
<comment type="subcellular location">
    <subcellularLocation>
        <location evidence="2">Nucleus</location>
    </subcellularLocation>
</comment>
<dbReference type="InterPro" id="IPR013083">
    <property type="entry name" value="Znf_RING/FYVE/PHD"/>
</dbReference>
<evidence type="ECO:0000256" key="10">
    <source>
        <dbReference type="PROSITE-ProRule" id="PRU00047"/>
    </source>
</evidence>
<dbReference type="InterPro" id="IPR016181">
    <property type="entry name" value="Acyl_CoA_acyltransferase"/>
</dbReference>
<dbReference type="Gene3D" id="3.30.40.10">
    <property type="entry name" value="Zinc/RING finger domain, C3HC4 (zinc finger)"/>
    <property type="match status" value="1"/>
</dbReference>
<feature type="region of interest" description="Disordered" evidence="11">
    <location>
        <begin position="616"/>
        <end position="636"/>
    </location>
</feature>
<dbReference type="SUPFAM" id="SSF57756">
    <property type="entry name" value="Retrovirus zinc finger-like domains"/>
    <property type="match status" value="1"/>
</dbReference>
<dbReference type="GO" id="GO:0003676">
    <property type="term" value="F:nucleic acid binding"/>
    <property type="evidence" value="ECO:0007669"/>
    <property type="project" value="InterPro"/>
</dbReference>
<proteinExistence type="inferred from homology"/>
<dbReference type="GO" id="GO:0008270">
    <property type="term" value="F:zinc ion binding"/>
    <property type="evidence" value="ECO:0007669"/>
    <property type="project" value="UniProtKB-KW"/>
</dbReference>
<evidence type="ECO:0000256" key="3">
    <source>
        <dbReference type="ARBA" id="ARBA00008796"/>
    </source>
</evidence>
<dbReference type="Pfam" id="PF08783">
    <property type="entry name" value="DWNN"/>
    <property type="match status" value="1"/>
</dbReference>
<dbReference type="Pfam" id="PF13696">
    <property type="entry name" value="zf-CCHC_2"/>
    <property type="match status" value="1"/>
</dbReference>
<keyword evidence="7 10" id="KW-0863">Zinc-finger</keyword>
<dbReference type="EMBL" id="FWEW01000597">
    <property type="protein sequence ID" value="SLM35240.1"/>
    <property type="molecule type" value="Genomic_DNA"/>
</dbReference>
<dbReference type="FunFam" id="4.10.60.10:FF:000005">
    <property type="entry name" value="E3 ubiquitin-protein ligase RBBP6"/>
    <property type="match status" value="1"/>
</dbReference>
<keyword evidence="5" id="KW-0479">Metal-binding</keyword>
<evidence type="ECO:0000256" key="9">
    <source>
        <dbReference type="ARBA" id="ARBA00023242"/>
    </source>
</evidence>
<dbReference type="AlphaFoldDB" id="A0A1W5CWS5"/>
<evidence type="ECO:0000256" key="6">
    <source>
        <dbReference type="ARBA" id="ARBA00022758"/>
    </source>
</evidence>
<dbReference type="SUPFAM" id="SSF57850">
    <property type="entry name" value="RING/U-box"/>
    <property type="match status" value="1"/>
</dbReference>
<sequence>MSSSVFFKFKSQKEPSRVTFDGTGISVFELKREIITMSRLGDGTDFELIIYSDDSNEEYDDDTTIVPRSTTVIAKRLPAGKAGRGGAARYVSGKMPQNAKNTHRTEASMAKVPAQGKGIAVPNGLADTNGAQTEEDRIAAMFRQGADQWEQQQQEMANAKPIYRGAPPKGRPTNVPDRPPPPGYICYRCGEKGHWIHVCPTNDDPNFDGRPRVKRTTGIPRSFLKTVEKPSALTNDGTIDESRPSGVMVNADGEWVVAEPDKASWEQYQAKAKISAAAEEAAALGSKELQKRGLECPIDKRMFIDPTKTPCCKTTFCKDCITNALLENDLRCPECSTDDILIDSLSTDDEVVAKIREYEKEKAAVKTPKDDSKGSVSASGELPPVKKDQLTTKSPSPTTEDASAQASDSTAKSATDGNSKKRPANSELANKRVPPGPKALNGQATQKPEQSPAQVSQQSSLLSMPGLSMDSSLNYSLPFATGNLMTQQGMNQMAFPSMNGYTGMPVTMGPMMGMTPGMMNPLMMQTGAFTGASGNNWGNMLGMGYQQTNGMYGASFNQNMNGRYGQTNMQVPLSNSYMGMAGMGAPGLGMGSFANQQRTSFSVPTPNAEDSAYFRKPGHSGVPEVGSGSPSPPSSPPLAANIVYDELFPAGEGRKARTRGAAYTITEECERLFCETLRTIFFGERKMMLQDSLVTGTQTLPLTSSPTSTASLVSEWVEVWDYVGGLRFRGFAAGQGDRRSLFAFFDDAVVGRDLKPGLMALIELASSAGFDCTRLVVCLSRLADGAELSRLMRDLRWVGFELVTLAAWTKQREITSDEWLFLEMET</sequence>
<organism evidence="14 15">
    <name type="scientific">Lasallia pustulata</name>
    <dbReference type="NCBI Taxonomy" id="136370"/>
    <lineage>
        <taxon>Eukaryota</taxon>
        <taxon>Fungi</taxon>
        <taxon>Dikarya</taxon>
        <taxon>Ascomycota</taxon>
        <taxon>Pezizomycotina</taxon>
        <taxon>Lecanoromycetes</taxon>
        <taxon>OSLEUM clade</taxon>
        <taxon>Umbilicariomycetidae</taxon>
        <taxon>Umbilicariales</taxon>
        <taxon>Umbilicariaceae</taxon>
        <taxon>Lasallia</taxon>
    </lineage>
</organism>
<dbReference type="GO" id="GO:0016567">
    <property type="term" value="P:protein ubiquitination"/>
    <property type="evidence" value="ECO:0007669"/>
    <property type="project" value="InterPro"/>
</dbReference>
<dbReference type="InterPro" id="IPR002993">
    <property type="entry name" value="ODC_AZ"/>
</dbReference>
<dbReference type="GO" id="GO:0006511">
    <property type="term" value="P:ubiquitin-dependent protein catabolic process"/>
    <property type="evidence" value="ECO:0007669"/>
    <property type="project" value="TreeGrafter"/>
</dbReference>
<evidence type="ECO:0000256" key="4">
    <source>
        <dbReference type="ARBA" id="ARBA00011486"/>
    </source>
</evidence>
<comment type="function">
    <text evidence="1">Ornithine decarboxylase (ODC) antizyme protein that negatively regulates ODC activity and intracellular polyamine biosynthesis in response to increased intracellular polyamine levels. Binds to ODC monomers, inhibiting the assembly of the functional ODC homodimer, and targets the monomers for ubiquitin-independent proteolytic destruction by the 26S proteasome.</text>
</comment>
<dbReference type="GO" id="GO:0005634">
    <property type="term" value="C:nucleus"/>
    <property type="evidence" value="ECO:0007669"/>
    <property type="project" value="UniProtKB-SubCell"/>
</dbReference>
<feature type="compositionally biased region" description="Basic and acidic residues" evidence="11">
    <location>
        <begin position="361"/>
        <end position="373"/>
    </location>
</feature>
<dbReference type="GO" id="GO:0075523">
    <property type="term" value="P:viral translational frameshifting"/>
    <property type="evidence" value="ECO:0007669"/>
    <property type="project" value="UniProtKB-KW"/>
</dbReference>
<comment type="similarity">
    <text evidence="3">Belongs to the ODC antizyme family.</text>
</comment>
<dbReference type="InterPro" id="IPR014891">
    <property type="entry name" value="DWNN_domain"/>
</dbReference>
<dbReference type="SMART" id="SM01180">
    <property type="entry name" value="DWNN"/>
    <property type="match status" value="1"/>
</dbReference>
<keyword evidence="6" id="KW-0688">Ribosomal frameshifting</keyword>
<feature type="domain" description="DWNN" evidence="13">
    <location>
        <begin position="5"/>
        <end position="78"/>
    </location>
</feature>
<dbReference type="InterPro" id="IPR033489">
    <property type="entry name" value="RBBP6"/>
</dbReference>
<reference evidence="15" key="1">
    <citation type="submission" date="2017-03" db="EMBL/GenBank/DDBJ databases">
        <authorList>
            <person name="Sharma R."/>
            <person name="Thines M."/>
        </authorList>
    </citation>
    <scope>NUCLEOTIDE SEQUENCE [LARGE SCALE GENOMIC DNA]</scope>
</reference>
<dbReference type="Gene3D" id="3.10.20.90">
    <property type="entry name" value="Phosphatidylinositol 3-kinase Catalytic Subunit, Chain A, domain 1"/>
    <property type="match status" value="1"/>
</dbReference>
<evidence type="ECO:0000313" key="14">
    <source>
        <dbReference type="EMBL" id="SLM35240.1"/>
    </source>
</evidence>
<name>A0A1W5CWS5_9LECA</name>
<dbReference type="GO" id="GO:0008073">
    <property type="term" value="F:ornithine decarboxylase inhibitor activity"/>
    <property type="evidence" value="ECO:0007669"/>
    <property type="project" value="InterPro"/>
</dbReference>
<evidence type="ECO:0000256" key="1">
    <source>
        <dbReference type="ARBA" id="ARBA00002307"/>
    </source>
</evidence>
<feature type="domain" description="CCHC-type" evidence="12">
    <location>
        <begin position="186"/>
        <end position="200"/>
    </location>
</feature>
<evidence type="ECO:0000259" key="12">
    <source>
        <dbReference type="PROSITE" id="PS50158"/>
    </source>
</evidence>
<dbReference type="GO" id="GO:0061630">
    <property type="term" value="F:ubiquitin protein ligase activity"/>
    <property type="evidence" value="ECO:0007669"/>
    <property type="project" value="InterPro"/>
</dbReference>
<feature type="region of interest" description="Disordered" evidence="11">
    <location>
        <begin position="361"/>
        <end position="465"/>
    </location>
</feature>
<evidence type="ECO:0000313" key="15">
    <source>
        <dbReference type="Proteomes" id="UP000192927"/>
    </source>
</evidence>
<dbReference type="InterPro" id="IPR036875">
    <property type="entry name" value="Znf_CCHC_sf"/>
</dbReference>
<evidence type="ECO:0000256" key="8">
    <source>
        <dbReference type="ARBA" id="ARBA00022833"/>
    </source>
</evidence>
<feature type="compositionally biased region" description="Low complexity" evidence="11">
    <location>
        <begin position="619"/>
        <end position="629"/>
    </location>
</feature>
<dbReference type="InterPro" id="IPR001878">
    <property type="entry name" value="Znf_CCHC"/>
</dbReference>
<feature type="compositionally biased region" description="Polar residues" evidence="11">
    <location>
        <begin position="391"/>
        <end position="417"/>
    </location>
</feature>
<dbReference type="Proteomes" id="UP000192927">
    <property type="component" value="Unassembled WGS sequence"/>
</dbReference>
<accession>A0A1W5CWS5</accession>
<dbReference type="Gene3D" id="4.10.60.10">
    <property type="entry name" value="Zinc finger, CCHC-type"/>
    <property type="match status" value="1"/>
</dbReference>
<dbReference type="InterPro" id="IPR038581">
    <property type="entry name" value="ODC_AZ_sf"/>
</dbReference>
<dbReference type="Pfam" id="PF02100">
    <property type="entry name" value="ODC_AZ"/>
    <property type="match status" value="1"/>
</dbReference>
<evidence type="ECO:0000256" key="11">
    <source>
        <dbReference type="SAM" id="MobiDB-lite"/>
    </source>
</evidence>
<dbReference type="CDD" id="cd16620">
    <property type="entry name" value="vRING-HC-C4C4_RBBP6"/>
    <property type="match status" value="1"/>
</dbReference>
<comment type="subunit">
    <text evidence="4">Interacts with ODC and thereby sterically blocks ODC homodimerization.</text>
</comment>
<keyword evidence="8" id="KW-0862">Zinc</keyword>
<dbReference type="PANTHER" id="PTHR15439">
    <property type="entry name" value="RETINOBLASTOMA-BINDING PROTEIN 6"/>
    <property type="match status" value="1"/>
</dbReference>
<dbReference type="SMART" id="SM00343">
    <property type="entry name" value="ZnF_C2HC"/>
    <property type="match status" value="1"/>
</dbReference>
<keyword evidence="9" id="KW-0539">Nucleus</keyword>
<keyword evidence="15" id="KW-1185">Reference proteome</keyword>
<feature type="compositionally biased region" description="Polar residues" evidence="11">
    <location>
        <begin position="442"/>
        <end position="462"/>
    </location>
</feature>
<dbReference type="PROSITE" id="PS50158">
    <property type="entry name" value="ZF_CCHC"/>
    <property type="match status" value="1"/>
</dbReference>
<dbReference type="Gene3D" id="3.40.630.60">
    <property type="match status" value="1"/>
</dbReference>
<evidence type="ECO:0000256" key="5">
    <source>
        <dbReference type="ARBA" id="ARBA00022723"/>
    </source>
</evidence>
<evidence type="ECO:0000259" key="13">
    <source>
        <dbReference type="PROSITE" id="PS51282"/>
    </source>
</evidence>